<evidence type="ECO:0000313" key="9">
    <source>
        <dbReference type="Proteomes" id="UP000217144"/>
    </source>
</evidence>
<dbReference type="InterPro" id="IPR003770">
    <property type="entry name" value="MLTG-like"/>
</dbReference>
<accession>A0AAC9YQL3</accession>
<name>A0AAC9YQL3_9ACTN</name>
<reference evidence="8 9" key="1">
    <citation type="submission" date="2016-07" db="EMBL/GenBank/DDBJ databases">
        <title>High microdiversification within the ubiquitous acI lineage of Actinobacteria.</title>
        <authorList>
            <person name="Neuenschwander S.M."/>
            <person name="Salcher M."/>
            <person name="Ghai R."/>
            <person name="Pernthaler J."/>
        </authorList>
    </citation>
    <scope>NUCLEOTIDE SEQUENCE [LARGE SCALE GENOMIC DNA]</scope>
    <source>
        <strain evidence="8">MMS-21-148</strain>
    </source>
</reference>
<feature type="site" description="Important for catalytic activity" evidence="7">
    <location>
        <position position="226"/>
    </location>
</feature>
<dbReference type="Proteomes" id="UP000217144">
    <property type="component" value="Chromosome"/>
</dbReference>
<comment type="function">
    <text evidence="7">Functions as a peptidoglycan terminase that cleaves nascent peptidoglycan strands endolytically to terminate their elongation.</text>
</comment>
<gene>
    <name evidence="7" type="primary">mltG</name>
    <name evidence="8" type="ORF">A1s21148_03825</name>
</gene>
<dbReference type="Pfam" id="PF02618">
    <property type="entry name" value="YceG"/>
    <property type="match status" value="1"/>
</dbReference>
<organism evidence="8 9">
    <name type="scientific">Candidatus Planktophila lacus</name>
    <dbReference type="NCBI Taxonomy" id="1884913"/>
    <lineage>
        <taxon>Bacteria</taxon>
        <taxon>Bacillati</taxon>
        <taxon>Actinomycetota</taxon>
        <taxon>Actinomycetes</taxon>
        <taxon>Candidatus Nanopelagicales</taxon>
        <taxon>Candidatus Nanopelagicaceae</taxon>
        <taxon>Candidatus Planktophila</taxon>
    </lineage>
</organism>
<dbReference type="GO" id="GO:0005886">
    <property type="term" value="C:plasma membrane"/>
    <property type="evidence" value="ECO:0007669"/>
    <property type="project" value="UniProtKB-UniRule"/>
</dbReference>
<dbReference type="GO" id="GO:0009252">
    <property type="term" value="P:peptidoglycan biosynthetic process"/>
    <property type="evidence" value="ECO:0007669"/>
    <property type="project" value="UniProtKB-UniRule"/>
</dbReference>
<evidence type="ECO:0000256" key="2">
    <source>
        <dbReference type="ARBA" id="ARBA00022692"/>
    </source>
</evidence>
<dbReference type="NCBIfam" id="TIGR00247">
    <property type="entry name" value="endolytic transglycosylase MltG"/>
    <property type="match status" value="1"/>
</dbReference>
<protein>
    <recommendedName>
        <fullName evidence="7">Endolytic murein transglycosylase</fullName>
        <ecNumber evidence="7">4.2.2.29</ecNumber>
    </recommendedName>
    <alternativeName>
        <fullName evidence="7">Peptidoglycan lytic transglycosylase</fullName>
    </alternativeName>
    <alternativeName>
        <fullName evidence="7">Peptidoglycan polymerization terminase</fullName>
    </alternativeName>
</protein>
<keyword evidence="6 7" id="KW-0961">Cell wall biogenesis/degradation</keyword>
<dbReference type="EMBL" id="CP016769">
    <property type="protein sequence ID" value="ASY10657.1"/>
    <property type="molecule type" value="Genomic_DNA"/>
</dbReference>
<dbReference type="AlphaFoldDB" id="A0AAC9YQL3"/>
<dbReference type="GO" id="GO:0071555">
    <property type="term" value="P:cell wall organization"/>
    <property type="evidence" value="ECO:0007669"/>
    <property type="project" value="UniProtKB-KW"/>
</dbReference>
<keyword evidence="5 7" id="KW-0456">Lyase</keyword>
<keyword evidence="2 7" id="KW-0812">Transmembrane</keyword>
<keyword evidence="9" id="KW-1185">Reference proteome</keyword>
<dbReference type="Gene3D" id="3.30.1490.480">
    <property type="entry name" value="Endolytic murein transglycosylase"/>
    <property type="match status" value="1"/>
</dbReference>
<evidence type="ECO:0000256" key="5">
    <source>
        <dbReference type="ARBA" id="ARBA00023239"/>
    </source>
</evidence>
<dbReference type="PANTHER" id="PTHR30518">
    <property type="entry name" value="ENDOLYTIC MUREIN TRANSGLYCOSYLASE"/>
    <property type="match status" value="1"/>
</dbReference>
<evidence type="ECO:0000256" key="4">
    <source>
        <dbReference type="ARBA" id="ARBA00023136"/>
    </source>
</evidence>
<keyword evidence="3 7" id="KW-1133">Transmembrane helix</keyword>
<evidence type="ECO:0000256" key="1">
    <source>
        <dbReference type="ARBA" id="ARBA00022475"/>
    </source>
</evidence>
<comment type="similarity">
    <text evidence="7">Belongs to the transglycosylase MltG family.</text>
</comment>
<dbReference type="PANTHER" id="PTHR30518:SF2">
    <property type="entry name" value="ENDOLYTIC MUREIN TRANSGLYCOSYLASE"/>
    <property type="match status" value="1"/>
</dbReference>
<keyword evidence="4 7" id="KW-0472">Membrane</keyword>
<dbReference type="KEGG" id="plan:A1s21148_03825"/>
<comment type="catalytic activity">
    <reaction evidence="7">
        <text>a peptidoglycan chain = a peptidoglycan chain with N-acetyl-1,6-anhydromuramyl-[peptide] at the reducing end + a peptidoglycan chain with N-acetylglucosamine at the non-reducing end.</text>
        <dbReference type="EC" id="4.2.2.29"/>
    </reaction>
</comment>
<evidence type="ECO:0000313" key="8">
    <source>
        <dbReference type="EMBL" id="ASY10657.1"/>
    </source>
</evidence>
<dbReference type="HAMAP" id="MF_02065">
    <property type="entry name" value="MltG"/>
    <property type="match status" value="1"/>
</dbReference>
<dbReference type="GO" id="GO:0008932">
    <property type="term" value="F:lytic endotransglycosylase activity"/>
    <property type="evidence" value="ECO:0007669"/>
    <property type="project" value="UniProtKB-UniRule"/>
</dbReference>
<dbReference type="RefSeq" id="WP_095671146.1">
    <property type="nucleotide sequence ID" value="NZ_CP016769.1"/>
</dbReference>
<proteinExistence type="inferred from homology"/>
<evidence type="ECO:0000256" key="3">
    <source>
        <dbReference type="ARBA" id="ARBA00022989"/>
    </source>
</evidence>
<keyword evidence="1 7" id="KW-1003">Cell membrane</keyword>
<sequence length="350" mass="38000">MIRDRKALIRVALALAFVFVFTGGVHELRKTSAAPDFSCSDESSAGKKITEADIAIEIGTGATGSDIASQLFEKGVVKSSRAFFGVAVGDARAAKIAPGLHMISPELCAKDALEQLLDSKRIAGLINIVEGEWNSEVFEDMVKAGYSRSEIKEALAQLKLPVGYKSLEGLLFPAQYSFAKGTTASVAIATMVERAQSEMKSAGILEARGKFSAQELLTIASIIQAEGGLADFTKVSRVIRNRLEKGMPLQMDSTVHYVQKLRGNIFLSTKSTLLNSPYNTYRKYGLPPGPIGNPGKQALLAAVNPEPGDWIYFITVAPNDTRFTSSFEEFGVWKVEYKKNLRAGLFESKE</sequence>
<dbReference type="EC" id="4.2.2.29" evidence="7"/>
<evidence type="ECO:0000256" key="6">
    <source>
        <dbReference type="ARBA" id="ARBA00023316"/>
    </source>
</evidence>
<evidence type="ECO:0000256" key="7">
    <source>
        <dbReference type="HAMAP-Rule" id="MF_02065"/>
    </source>
</evidence>